<dbReference type="InParanoid" id="A0A2K1IQH6"/>
<proteinExistence type="predicted"/>
<gene>
    <name evidence="1" type="ORF">PHYPA_025651</name>
    <name evidence="2" type="ORF">PHYPA_025652</name>
</gene>
<accession>A0A2K1IQH6</accession>
<reference evidence="2 4" key="1">
    <citation type="journal article" date="2008" name="Science">
        <title>The Physcomitrella genome reveals evolutionary insights into the conquest of land by plants.</title>
        <authorList>
            <person name="Rensing S."/>
            <person name="Lang D."/>
            <person name="Zimmer A."/>
            <person name="Terry A."/>
            <person name="Salamov A."/>
            <person name="Shapiro H."/>
            <person name="Nishiyama T."/>
            <person name="Perroud P.-F."/>
            <person name="Lindquist E."/>
            <person name="Kamisugi Y."/>
            <person name="Tanahashi T."/>
            <person name="Sakakibara K."/>
            <person name="Fujita T."/>
            <person name="Oishi K."/>
            <person name="Shin-I T."/>
            <person name="Kuroki Y."/>
            <person name="Toyoda A."/>
            <person name="Suzuki Y."/>
            <person name="Hashimoto A."/>
            <person name="Yamaguchi K."/>
            <person name="Sugano A."/>
            <person name="Kohara Y."/>
            <person name="Fujiyama A."/>
            <person name="Anterola A."/>
            <person name="Aoki S."/>
            <person name="Ashton N."/>
            <person name="Barbazuk W.B."/>
            <person name="Barker E."/>
            <person name="Bennetzen J."/>
            <person name="Bezanilla M."/>
            <person name="Blankenship R."/>
            <person name="Cho S.H."/>
            <person name="Dutcher S."/>
            <person name="Estelle M."/>
            <person name="Fawcett J.A."/>
            <person name="Gundlach H."/>
            <person name="Hanada K."/>
            <person name="Heyl A."/>
            <person name="Hicks K.A."/>
            <person name="Hugh J."/>
            <person name="Lohr M."/>
            <person name="Mayer K."/>
            <person name="Melkozernov A."/>
            <person name="Murata T."/>
            <person name="Nelson D."/>
            <person name="Pils B."/>
            <person name="Prigge M."/>
            <person name="Reiss B."/>
            <person name="Renner T."/>
            <person name="Rombauts S."/>
            <person name="Rushton P."/>
            <person name="Sanderfoot A."/>
            <person name="Schween G."/>
            <person name="Shiu S.-H."/>
            <person name="Stueber K."/>
            <person name="Theodoulou F.L."/>
            <person name="Tu H."/>
            <person name="Van de Peer Y."/>
            <person name="Verrier P.J."/>
            <person name="Waters E."/>
            <person name="Wood A."/>
            <person name="Yang L."/>
            <person name="Cove D."/>
            <person name="Cuming A."/>
            <person name="Hasebe M."/>
            <person name="Lucas S."/>
            <person name="Mishler D.B."/>
            <person name="Reski R."/>
            <person name="Grigoriev I."/>
            <person name="Quatrano R.S."/>
            <person name="Boore J.L."/>
        </authorList>
    </citation>
    <scope>NUCLEOTIDE SEQUENCE [LARGE SCALE GENOMIC DNA]</scope>
    <source>
        <strain evidence="3 4">cv. Gransden 2004</strain>
    </source>
</reference>
<evidence type="ECO:0000313" key="3">
    <source>
        <dbReference type="EnsemblPlants" id="PAC:32914461.CDS.1"/>
    </source>
</evidence>
<dbReference type="EnsemblPlants" id="Pp3c21_2741V3.1">
    <property type="protein sequence ID" value="PAC:32914461.CDS.1"/>
    <property type="gene ID" value="Pp3c21_2741"/>
</dbReference>
<dbReference type="EMBL" id="ABEU02000021">
    <property type="protein sequence ID" value="PNR31530.1"/>
    <property type="molecule type" value="Genomic_DNA"/>
</dbReference>
<evidence type="ECO:0000313" key="1">
    <source>
        <dbReference type="EMBL" id="PNR31530.1"/>
    </source>
</evidence>
<dbReference type="AlphaFoldDB" id="A0A2K1IQH6"/>
<dbReference type="Proteomes" id="UP000006727">
    <property type="component" value="Chromosome 21"/>
</dbReference>
<evidence type="ECO:0000313" key="4">
    <source>
        <dbReference type="Proteomes" id="UP000006727"/>
    </source>
</evidence>
<dbReference type="Gramene" id="Pp3c21_2780V3.1">
    <property type="protein sequence ID" value="PAC:32914686.CDS.1"/>
    <property type="gene ID" value="Pp3c21_2780"/>
</dbReference>
<organism evidence="2">
    <name type="scientific">Physcomitrium patens</name>
    <name type="common">Spreading-leaved earth moss</name>
    <name type="synonym">Physcomitrella patens</name>
    <dbReference type="NCBI Taxonomy" id="3218"/>
    <lineage>
        <taxon>Eukaryota</taxon>
        <taxon>Viridiplantae</taxon>
        <taxon>Streptophyta</taxon>
        <taxon>Embryophyta</taxon>
        <taxon>Bryophyta</taxon>
        <taxon>Bryophytina</taxon>
        <taxon>Bryopsida</taxon>
        <taxon>Funariidae</taxon>
        <taxon>Funariales</taxon>
        <taxon>Funariaceae</taxon>
        <taxon>Physcomitrium</taxon>
    </lineage>
</organism>
<dbReference type="EnsemblPlants" id="Pp3c21_2784V3.1">
    <property type="protein sequence ID" value="PAC:32915775.CDS.1"/>
    <property type="gene ID" value="Pp3c21_2784"/>
</dbReference>
<reference evidence="3" key="3">
    <citation type="submission" date="2020-12" db="UniProtKB">
        <authorList>
            <consortium name="EnsemblPlants"/>
        </authorList>
    </citation>
    <scope>IDENTIFICATION</scope>
</reference>
<keyword evidence="4" id="KW-1185">Reference proteome</keyword>
<dbReference type="EnsemblPlants" id="Pp3c21_2780V3.1">
    <property type="protein sequence ID" value="PAC:32914686.CDS.1"/>
    <property type="gene ID" value="Pp3c21_2780"/>
</dbReference>
<dbReference type="EnsemblPlants" id="Pp3c21_2740V3.1">
    <property type="protein sequence ID" value="PAC:32915729.CDS.1"/>
    <property type="gene ID" value="Pp3c21_2740"/>
</dbReference>
<dbReference type="Gramene" id="Pp3c21_2740V3.1">
    <property type="protein sequence ID" value="PAC:32915729.CDS.1"/>
    <property type="gene ID" value="Pp3c21_2740"/>
</dbReference>
<name>A0A2K1IQH6_PHYPA</name>
<dbReference type="Gramene" id="Pp3c21_2741V3.1">
    <property type="protein sequence ID" value="PAC:32914461.CDS.1"/>
    <property type="gene ID" value="Pp3c21_2741"/>
</dbReference>
<protein>
    <submittedName>
        <fullName evidence="2 3">Uncharacterized protein</fullName>
    </submittedName>
</protein>
<dbReference type="EMBL" id="ABEU02000021">
    <property type="protein sequence ID" value="PNR31531.1"/>
    <property type="molecule type" value="Genomic_DNA"/>
</dbReference>
<dbReference type="Gramene" id="Pp3c21_2784V3.1">
    <property type="protein sequence ID" value="PAC:32915775.CDS.1"/>
    <property type="gene ID" value="Pp3c21_2784"/>
</dbReference>
<evidence type="ECO:0000313" key="2">
    <source>
        <dbReference type="EMBL" id="PNR31531.1"/>
    </source>
</evidence>
<reference evidence="2 4" key="2">
    <citation type="journal article" date="2018" name="Plant J.">
        <title>The Physcomitrella patens chromosome-scale assembly reveals moss genome structure and evolution.</title>
        <authorList>
            <person name="Lang D."/>
            <person name="Ullrich K.K."/>
            <person name="Murat F."/>
            <person name="Fuchs J."/>
            <person name="Jenkins J."/>
            <person name="Haas F.B."/>
            <person name="Piednoel M."/>
            <person name="Gundlach H."/>
            <person name="Van Bel M."/>
            <person name="Meyberg R."/>
            <person name="Vives C."/>
            <person name="Morata J."/>
            <person name="Symeonidi A."/>
            <person name="Hiss M."/>
            <person name="Muchero W."/>
            <person name="Kamisugi Y."/>
            <person name="Saleh O."/>
            <person name="Blanc G."/>
            <person name="Decker E.L."/>
            <person name="van Gessel N."/>
            <person name="Grimwood J."/>
            <person name="Hayes R.D."/>
            <person name="Graham S.W."/>
            <person name="Gunter L.E."/>
            <person name="McDaniel S.F."/>
            <person name="Hoernstein S.N.W."/>
            <person name="Larsson A."/>
            <person name="Li F.W."/>
            <person name="Perroud P.F."/>
            <person name="Phillips J."/>
            <person name="Ranjan P."/>
            <person name="Rokshar D.S."/>
            <person name="Rothfels C.J."/>
            <person name="Schneider L."/>
            <person name="Shu S."/>
            <person name="Stevenson D.W."/>
            <person name="Thummler F."/>
            <person name="Tillich M."/>
            <person name="Villarreal Aguilar J.C."/>
            <person name="Widiez T."/>
            <person name="Wong G.K."/>
            <person name="Wymore A."/>
            <person name="Zhang Y."/>
            <person name="Zimmer A.D."/>
            <person name="Quatrano R.S."/>
            <person name="Mayer K.F.X."/>
            <person name="Goodstein D."/>
            <person name="Casacuberta J.M."/>
            <person name="Vandepoele K."/>
            <person name="Reski R."/>
            <person name="Cuming A.C."/>
            <person name="Tuskan G.A."/>
            <person name="Maumus F."/>
            <person name="Salse J."/>
            <person name="Schmutz J."/>
            <person name="Rensing S.A."/>
        </authorList>
    </citation>
    <scope>NUCLEOTIDE SEQUENCE [LARGE SCALE GENOMIC DNA]</scope>
    <source>
        <strain evidence="3 4">cv. Gransden 2004</strain>
    </source>
</reference>
<sequence length="170" mass="19158">MLFFLAPVLCGCPVGWKMRAWRAPWLGMCVVALAEWLRRVPAKYMGFPRKSSNLLGDGYIREFIAATVPSPFAPLSLSSTHPLPELHLFFPLPPSLLISFCMLCCFCAPTPLPSPPPYAAIPHHSPSHLFSHPSSHALTYLLTWLFVKSHQLLWINNLFFLLSSCMHAWI</sequence>